<evidence type="ECO:0000313" key="5">
    <source>
        <dbReference type="Proteomes" id="UP000002754"/>
    </source>
</evidence>
<feature type="transmembrane region" description="Helical" evidence="1">
    <location>
        <begin position="6"/>
        <end position="25"/>
    </location>
</feature>
<reference evidence="4 6" key="2">
    <citation type="submission" date="2014-01" db="EMBL/GenBank/DDBJ databases">
        <title>Draft genome sequencing of Bacillus alcalophilus CGMCC 1.3604.</title>
        <authorList>
            <person name="Yang J."/>
            <person name="Diao L."/>
            <person name="Yang S."/>
        </authorList>
    </citation>
    <scope>NUCLEOTIDE SEQUENCE [LARGE SCALE GENOMIC DNA]</scope>
    <source>
        <strain evidence="4 6">CGMCC 1.3604</strain>
    </source>
</reference>
<dbReference type="Pfam" id="PF03413">
    <property type="entry name" value="PepSY"/>
    <property type="match status" value="2"/>
</dbReference>
<keyword evidence="1" id="KW-0472">Membrane</keyword>
<dbReference type="RefSeq" id="WP_003321034.1">
    <property type="nucleotide sequence ID" value="NZ_ALPT02000023.1"/>
</dbReference>
<dbReference type="Proteomes" id="UP000297014">
    <property type="component" value="Unassembled WGS sequence"/>
</dbReference>
<keyword evidence="1" id="KW-0812">Transmembrane</keyword>
<dbReference type="OrthoDB" id="5361545at2"/>
<feature type="domain" description="PepSY" evidence="2">
    <location>
        <begin position="31"/>
        <end position="84"/>
    </location>
</feature>
<evidence type="ECO:0000259" key="2">
    <source>
        <dbReference type="Pfam" id="PF03413"/>
    </source>
</evidence>
<dbReference type="Proteomes" id="UP000002754">
    <property type="component" value="Unassembled WGS sequence"/>
</dbReference>
<proteinExistence type="predicted"/>
<dbReference type="EMBL" id="ALPT02000023">
    <property type="protein sequence ID" value="KGA97719.1"/>
    <property type="molecule type" value="Genomic_DNA"/>
</dbReference>
<evidence type="ECO:0000313" key="3">
    <source>
        <dbReference type="EMBL" id="KGA97719.1"/>
    </source>
</evidence>
<dbReference type="AlphaFoldDB" id="A0A094WIV1"/>
<dbReference type="InterPro" id="IPR025711">
    <property type="entry name" value="PepSY"/>
</dbReference>
<keyword evidence="5" id="KW-1185">Reference proteome</keyword>
<dbReference type="EMBL" id="JALP01000079">
    <property type="protein sequence ID" value="THG91297.1"/>
    <property type="molecule type" value="Genomic_DNA"/>
</dbReference>
<dbReference type="STRING" id="1218173.BALCAV_0208800"/>
<gene>
    <name evidence="4" type="ORF">AJ85_05835</name>
    <name evidence="3" type="ORF">BALCAV_0208800</name>
</gene>
<sequence length="235" mass="26606">MKKVGFIITTIVIALLASIITWNIVSSNSLLTEAEIVELVTERYTGTIQAIEQLNENGEEMYHVYFESAQGPYLVEMDAITGSIKTLRQLDDSTEESTPNESEDKRLTPQEIQKIIEKELDEEVTLLTVELDSEQQTTYLIKAEQENGIATIELDIQTEQFNSYILERKELSFITEQEAADIALAEVQGEVDDIDLERRNDRDVYEVEIEEFATGEDMLVTIDALTGEVISVELD</sequence>
<evidence type="ECO:0000313" key="6">
    <source>
        <dbReference type="Proteomes" id="UP000297014"/>
    </source>
</evidence>
<dbReference type="Gene3D" id="3.10.450.40">
    <property type="match status" value="2"/>
</dbReference>
<feature type="domain" description="PepSY" evidence="2">
    <location>
        <begin position="174"/>
        <end position="233"/>
    </location>
</feature>
<reference evidence="3 5" key="1">
    <citation type="journal article" date="2014" name="Genome Announc.">
        <title>Draft Genome Sequence of Bacillus alcalophilus AV1934, a Classic Alkaliphile Isolated from Human Feces in 1934.</title>
        <authorList>
            <person name="Attie O."/>
            <person name="Jayaprakash A."/>
            <person name="Shah H."/>
            <person name="Paulsen I.T."/>
            <person name="Morino M."/>
            <person name="Takahashi Y."/>
            <person name="Narumi I."/>
            <person name="Sachidanandam R."/>
            <person name="Satoh K."/>
            <person name="Ito M."/>
            <person name="Krulwich T.A."/>
        </authorList>
    </citation>
    <scope>NUCLEOTIDE SEQUENCE [LARGE SCALE GENOMIC DNA]</scope>
    <source>
        <strain evidence="3 5">AV1934</strain>
    </source>
</reference>
<evidence type="ECO:0000256" key="1">
    <source>
        <dbReference type="SAM" id="Phobius"/>
    </source>
</evidence>
<name>A0A094WIV1_ALKAL</name>
<comment type="caution">
    <text evidence="3">The sequence shown here is derived from an EMBL/GenBank/DDBJ whole genome shotgun (WGS) entry which is preliminary data.</text>
</comment>
<evidence type="ECO:0000313" key="4">
    <source>
        <dbReference type="EMBL" id="THG91297.1"/>
    </source>
</evidence>
<keyword evidence="1" id="KW-1133">Transmembrane helix</keyword>
<protein>
    <recommendedName>
        <fullName evidence="2">PepSY domain-containing protein</fullName>
    </recommendedName>
</protein>
<organism evidence="3 5">
    <name type="scientific">Alkalihalobacillus alcalophilus ATCC 27647 = CGMCC 1.3604</name>
    <dbReference type="NCBI Taxonomy" id="1218173"/>
    <lineage>
        <taxon>Bacteria</taxon>
        <taxon>Bacillati</taxon>
        <taxon>Bacillota</taxon>
        <taxon>Bacilli</taxon>
        <taxon>Bacillales</taxon>
        <taxon>Bacillaceae</taxon>
        <taxon>Alkalihalobacillus</taxon>
    </lineage>
</organism>
<accession>A0A094WIV1</accession>